<evidence type="ECO:0000313" key="3">
    <source>
        <dbReference type="EMBL" id="BCJ66915.1"/>
    </source>
</evidence>
<feature type="signal peptide" evidence="2">
    <location>
        <begin position="1"/>
        <end position="23"/>
    </location>
</feature>
<feature type="transmembrane region" description="Helical" evidence="1">
    <location>
        <begin position="213"/>
        <end position="233"/>
    </location>
</feature>
<dbReference type="AlphaFoldDB" id="A0A810N630"/>
<evidence type="ECO:0000256" key="2">
    <source>
        <dbReference type="SAM" id="SignalP"/>
    </source>
</evidence>
<proteinExistence type="predicted"/>
<gene>
    <name evidence="3" type="ORF">Prubr_39360</name>
</gene>
<accession>A0A810N630</accession>
<dbReference type="Proteomes" id="UP000680866">
    <property type="component" value="Chromosome"/>
</dbReference>
<evidence type="ECO:0000313" key="4">
    <source>
        <dbReference type="Proteomes" id="UP000680866"/>
    </source>
</evidence>
<keyword evidence="1" id="KW-0472">Membrane</keyword>
<feature type="transmembrane region" description="Helical" evidence="1">
    <location>
        <begin position="160"/>
        <end position="181"/>
    </location>
</feature>
<feature type="chain" id="PRO_5039679556" description="DUF4352 domain-containing protein" evidence="2">
    <location>
        <begin position="24"/>
        <end position="384"/>
    </location>
</feature>
<keyword evidence="1" id="KW-1133">Transmembrane helix</keyword>
<dbReference type="EMBL" id="AP023359">
    <property type="protein sequence ID" value="BCJ66915.1"/>
    <property type="molecule type" value="Genomic_DNA"/>
</dbReference>
<sequence length="384" mass="41179">MTRTPIRLAALTVLVSVAMPATAVPAGTAQTPTHLARAGAHAVTVKVSGSGGSAPYYRTEVRNESPEPLDVVVRQGVPAGTAVAAVSDGGYQARNEITWRLRLVPGESLQRSASLAPAGTMREVVVPACAYPTQGDQPYDCASTTWAAPALPVVKAAPPWWMTLPALIGSIGVVLLAALFFTWRRWSAPRRLARAERFRSEMPRYRWRYGPPVWTLVLLSAAMVTVVGALAAWQGAVRFNRAGETTRAALEEGKGWIGDTTLGQLGAPMREQFFEFAVYRVTCEPPAGGKGRCVTVVGLRNVSGESKPWYGMLQRAYQPNGNWVSVDEEATRAVNGGRDLFATPVPAGEELLFPLAFTVNGETPPDRIELRGGVFSAGVTVRLP</sequence>
<dbReference type="RefSeq" id="WP_212816337.1">
    <property type="nucleotide sequence ID" value="NZ_AP023359.1"/>
</dbReference>
<dbReference type="KEGG" id="pry:Prubr_39360"/>
<protein>
    <recommendedName>
        <fullName evidence="5">DUF4352 domain-containing protein</fullName>
    </recommendedName>
</protein>
<keyword evidence="2" id="KW-0732">Signal</keyword>
<name>A0A810N630_9ACTN</name>
<keyword evidence="1" id="KW-0812">Transmembrane</keyword>
<organism evidence="3 4">
    <name type="scientific">Polymorphospora rubra</name>
    <dbReference type="NCBI Taxonomy" id="338584"/>
    <lineage>
        <taxon>Bacteria</taxon>
        <taxon>Bacillati</taxon>
        <taxon>Actinomycetota</taxon>
        <taxon>Actinomycetes</taxon>
        <taxon>Micromonosporales</taxon>
        <taxon>Micromonosporaceae</taxon>
        <taxon>Polymorphospora</taxon>
    </lineage>
</organism>
<keyword evidence="4" id="KW-1185">Reference proteome</keyword>
<reference evidence="3" key="1">
    <citation type="submission" date="2020-08" db="EMBL/GenBank/DDBJ databases">
        <title>Whole genome shotgun sequence of Polymorphospora rubra NBRC 101157.</title>
        <authorList>
            <person name="Komaki H."/>
            <person name="Tamura T."/>
        </authorList>
    </citation>
    <scope>NUCLEOTIDE SEQUENCE</scope>
    <source>
        <strain evidence="3">NBRC 101157</strain>
    </source>
</reference>
<evidence type="ECO:0000256" key="1">
    <source>
        <dbReference type="SAM" id="Phobius"/>
    </source>
</evidence>
<evidence type="ECO:0008006" key="5">
    <source>
        <dbReference type="Google" id="ProtNLM"/>
    </source>
</evidence>